<comment type="subcellular location">
    <subcellularLocation>
        <location evidence="1">Mitochondrion</location>
    </subcellularLocation>
</comment>
<dbReference type="GO" id="GO:0003735">
    <property type="term" value="F:structural constituent of ribosome"/>
    <property type="evidence" value="ECO:0007669"/>
    <property type="project" value="InterPro"/>
</dbReference>
<dbReference type="InterPro" id="IPR036049">
    <property type="entry name" value="Ribosomal_uL29_sf"/>
</dbReference>
<dbReference type="InterPro" id="IPR038340">
    <property type="entry name" value="MRP-L47_sf"/>
</dbReference>
<protein>
    <recommendedName>
        <fullName evidence="6">Large ribosomal subunit protein uL29m</fullName>
    </recommendedName>
    <alternativeName>
        <fullName evidence="7">54S ribosomal protein L4, mitochondrial</fullName>
    </alternativeName>
</protein>
<dbReference type="Pfam" id="PF06984">
    <property type="entry name" value="MRP-L47"/>
    <property type="match status" value="1"/>
</dbReference>
<feature type="compositionally biased region" description="Basic and acidic residues" evidence="8">
    <location>
        <begin position="306"/>
        <end position="318"/>
    </location>
</feature>
<gene>
    <name evidence="9" type="ORF">OE88DRAFT_1725183</name>
</gene>
<dbReference type="EMBL" id="ML213509">
    <property type="protein sequence ID" value="TFK52580.1"/>
    <property type="molecule type" value="Genomic_DNA"/>
</dbReference>
<keyword evidence="5" id="KW-0687">Ribonucleoprotein</keyword>
<keyword evidence="3" id="KW-0689">Ribosomal protein</keyword>
<evidence type="ECO:0000256" key="7">
    <source>
        <dbReference type="ARBA" id="ARBA00035399"/>
    </source>
</evidence>
<dbReference type="InterPro" id="IPR010729">
    <property type="entry name" value="Ribosomal_uL29_mit"/>
</dbReference>
<evidence type="ECO:0000313" key="10">
    <source>
        <dbReference type="Proteomes" id="UP000305948"/>
    </source>
</evidence>
<dbReference type="GO" id="GO:0032543">
    <property type="term" value="P:mitochondrial translation"/>
    <property type="evidence" value="ECO:0007669"/>
    <property type="project" value="TreeGrafter"/>
</dbReference>
<evidence type="ECO:0000256" key="4">
    <source>
        <dbReference type="ARBA" id="ARBA00023128"/>
    </source>
</evidence>
<dbReference type="OrthoDB" id="270763at2759"/>
<keyword evidence="4" id="KW-0496">Mitochondrion</keyword>
<reference evidence="9 10" key="1">
    <citation type="journal article" date="2019" name="Nat. Ecol. Evol.">
        <title>Megaphylogeny resolves global patterns of mushroom evolution.</title>
        <authorList>
            <person name="Varga T."/>
            <person name="Krizsan K."/>
            <person name="Foldi C."/>
            <person name="Dima B."/>
            <person name="Sanchez-Garcia M."/>
            <person name="Sanchez-Ramirez S."/>
            <person name="Szollosi G.J."/>
            <person name="Szarkandi J.G."/>
            <person name="Papp V."/>
            <person name="Albert L."/>
            <person name="Andreopoulos W."/>
            <person name="Angelini C."/>
            <person name="Antonin V."/>
            <person name="Barry K.W."/>
            <person name="Bougher N.L."/>
            <person name="Buchanan P."/>
            <person name="Buyck B."/>
            <person name="Bense V."/>
            <person name="Catcheside P."/>
            <person name="Chovatia M."/>
            <person name="Cooper J."/>
            <person name="Damon W."/>
            <person name="Desjardin D."/>
            <person name="Finy P."/>
            <person name="Geml J."/>
            <person name="Haridas S."/>
            <person name="Hughes K."/>
            <person name="Justo A."/>
            <person name="Karasinski D."/>
            <person name="Kautmanova I."/>
            <person name="Kiss B."/>
            <person name="Kocsube S."/>
            <person name="Kotiranta H."/>
            <person name="LaButti K.M."/>
            <person name="Lechner B.E."/>
            <person name="Liimatainen K."/>
            <person name="Lipzen A."/>
            <person name="Lukacs Z."/>
            <person name="Mihaltcheva S."/>
            <person name="Morgado L.N."/>
            <person name="Niskanen T."/>
            <person name="Noordeloos M.E."/>
            <person name="Ohm R.A."/>
            <person name="Ortiz-Santana B."/>
            <person name="Ovrebo C."/>
            <person name="Racz N."/>
            <person name="Riley R."/>
            <person name="Savchenko A."/>
            <person name="Shiryaev A."/>
            <person name="Soop K."/>
            <person name="Spirin V."/>
            <person name="Szebenyi C."/>
            <person name="Tomsovsky M."/>
            <person name="Tulloss R.E."/>
            <person name="Uehling J."/>
            <person name="Grigoriev I.V."/>
            <person name="Vagvolgyi C."/>
            <person name="Papp T."/>
            <person name="Martin F.M."/>
            <person name="Miettinen O."/>
            <person name="Hibbett D.S."/>
            <person name="Nagy L.G."/>
        </authorList>
    </citation>
    <scope>NUCLEOTIDE SEQUENCE [LARGE SCALE GENOMIC DNA]</scope>
    <source>
        <strain evidence="9 10">OMC1185</strain>
    </source>
</reference>
<dbReference type="GO" id="GO:0005762">
    <property type="term" value="C:mitochondrial large ribosomal subunit"/>
    <property type="evidence" value="ECO:0007669"/>
    <property type="project" value="TreeGrafter"/>
</dbReference>
<dbReference type="Proteomes" id="UP000305948">
    <property type="component" value="Unassembled WGS sequence"/>
</dbReference>
<evidence type="ECO:0000313" key="9">
    <source>
        <dbReference type="EMBL" id="TFK52580.1"/>
    </source>
</evidence>
<sequence>MLSLYRTAPGCLHVRSLVSSSSRTFASVVDTVTTTNGAPVPSTSGSSSGRRRNRGGGGAKRVNGGAEWKKIEGGPLRPQLRVQVDPNHGLYAFFRKKVDPADQSVSYDTLEADNVSGDPSGRSWSAAELRRKSFRDLHTLWYVLLRERNLLATQKEEARRLGAAQAVNVAYPAKLIAVRKSMARIKYVLNERRLAYVSAVDIQARTAEEFFAKQERDEAAEKERLDKIKREEERKAAEQVRMEARRAEREKKAEENVKAAASGIFGEEVAQEVQAAEETQDEAKDTERMEVRQAEPVEEEMPVAAKKAEKTKKVDQKKPAPPPMDPPEEKKLGDRVAAQFFGFDAEEDKDKKR</sequence>
<dbReference type="STRING" id="5364.A0A5C3N572"/>
<feature type="compositionally biased region" description="Basic and acidic residues" evidence="8">
    <location>
        <begin position="281"/>
        <end position="295"/>
    </location>
</feature>
<dbReference type="Gene3D" id="6.10.330.20">
    <property type="match status" value="1"/>
</dbReference>
<name>A0A5C3N572_9AGAM</name>
<evidence type="ECO:0000256" key="6">
    <source>
        <dbReference type="ARBA" id="ARBA00035289"/>
    </source>
</evidence>
<keyword evidence="10" id="KW-1185">Reference proteome</keyword>
<dbReference type="PANTHER" id="PTHR21183">
    <property type="entry name" value="RIBOSOMAL PROTEIN L47, MITOCHONDRIAL-RELATED"/>
    <property type="match status" value="1"/>
</dbReference>
<proteinExistence type="inferred from homology"/>
<accession>A0A5C3N572</accession>
<comment type="similarity">
    <text evidence="2">Belongs to the universal ribosomal protein uL29 family.</text>
</comment>
<evidence type="ECO:0000256" key="2">
    <source>
        <dbReference type="ARBA" id="ARBA00009254"/>
    </source>
</evidence>
<evidence type="ECO:0000256" key="8">
    <source>
        <dbReference type="SAM" id="MobiDB-lite"/>
    </source>
</evidence>
<evidence type="ECO:0000256" key="5">
    <source>
        <dbReference type="ARBA" id="ARBA00023274"/>
    </source>
</evidence>
<evidence type="ECO:0000256" key="3">
    <source>
        <dbReference type="ARBA" id="ARBA00022980"/>
    </source>
</evidence>
<evidence type="ECO:0000256" key="1">
    <source>
        <dbReference type="ARBA" id="ARBA00004173"/>
    </source>
</evidence>
<feature type="region of interest" description="Disordered" evidence="8">
    <location>
        <begin position="271"/>
        <end position="353"/>
    </location>
</feature>
<dbReference type="AlphaFoldDB" id="A0A5C3N572"/>
<feature type="compositionally biased region" description="Low complexity" evidence="8">
    <location>
        <begin position="37"/>
        <end position="48"/>
    </location>
</feature>
<dbReference type="SUPFAM" id="SSF46561">
    <property type="entry name" value="Ribosomal protein L29 (L29p)"/>
    <property type="match status" value="1"/>
</dbReference>
<feature type="region of interest" description="Disordered" evidence="8">
    <location>
        <begin position="33"/>
        <end position="64"/>
    </location>
</feature>
<dbReference type="PANTHER" id="PTHR21183:SF18">
    <property type="entry name" value="LARGE RIBOSOMAL SUBUNIT PROTEIN UL29M"/>
    <property type="match status" value="1"/>
</dbReference>
<organism evidence="9 10">
    <name type="scientific">Heliocybe sulcata</name>
    <dbReference type="NCBI Taxonomy" id="5364"/>
    <lineage>
        <taxon>Eukaryota</taxon>
        <taxon>Fungi</taxon>
        <taxon>Dikarya</taxon>
        <taxon>Basidiomycota</taxon>
        <taxon>Agaricomycotina</taxon>
        <taxon>Agaricomycetes</taxon>
        <taxon>Gloeophyllales</taxon>
        <taxon>Gloeophyllaceae</taxon>
        <taxon>Heliocybe</taxon>
    </lineage>
</organism>